<organism evidence="2 3">
    <name type="scientific">Cryptotermes secundus</name>
    <dbReference type="NCBI Taxonomy" id="105785"/>
    <lineage>
        <taxon>Eukaryota</taxon>
        <taxon>Metazoa</taxon>
        <taxon>Ecdysozoa</taxon>
        <taxon>Arthropoda</taxon>
        <taxon>Hexapoda</taxon>
        <taxon>Insecta</taxon>
        <taxon>Pterygota</taxon>
        <taxon>Neoptera</taxon>
        <taxon>Polyneoptera</taxon>
        <taxon>Dictyoptera</taxon>
        <taxon>Blattodea</taxon>
        <taxon>Blattoidea</taxon>
        <taxon>Termitoidae</taxon>
        <taxon>Kalotermitidae</taxon>
        <taxon>Cryptotermitinae</taxon>
        <taxon>Cryptotermes</taxon>
    </lineage>
</organism>
<evidence type="ECO:0000313" key="2">
    <source>
        <dbReference type="EMBL" id="PNF16957.1"/>
    </source>
</evidence>
<proteinExistence type="predicted"/>
<feature type="region of interest" description="Disordered" evidence="1">
    <location>
        <begin position="1"/>
        <end position="50"/>
    </location>
</feature>
<dbReference type="EMBL" id="NEVH01024531">
    <property type="protein sequence ID" value="PNF16957.1"/>
    <property type="molecule type" value="Genomic_DNA"/>
</dbReference>
<accession>A0A2J7PKT5</accession>
<evidence type="ECO:0000313" key="3">
    <source>
        <dbReference type="Proteomes" id="UP000235965"/>
    </source>
</evidence>
<dbReference type="STRING" id="105785.A0A2J7PKT5"/>
<protein>
    <submittedName>
        <fullName evidence="2">Uncharacterized protein</fullName>
    </submittedName>
</protein>
<dbReference type="OrthoDB" id="21221at2759"/>
<reference evidence="2 3" key="1">
    <citation type="submission" date="2017-12" db="EMBL/GenBank/DDBJ databases">
        <title>Hemimetabolous genomes reveal molecular basis of termite eusociality.</title>
        <authorList>
            <person name="Harrison M.C."/>
            <person name="Jongepier E."/>
            <person name="Robertson H.M."/>
            <person name="Arning N."/>
            <person name="Bitard-Feildel T."/>
            <person name="Chao H."/>
            <person name="Childers C.P."/>
            <person name="Dinh H."/>
            <person name="Doddapaneni H."/>
            <person name="Dugan S."/>
            <person name="Gowin J."/>
            <person name="Greiner C."/>
            <person name="Han Y."/>
            <person name="Hu H."/>
            <person name="Hughes D.S.T."/>
            <person name="Huylmans A.-K."/>
            <person name="Kemena C."/>
            <person name="Kremer L.P.M."/>
            <person name="Lee S.L."/>
            <person name="Lopez-Ezquerra A."/>
            <person name="Mallet L."/>
            <person name="Monroy-Kuhn J.M."/>
            <person name="Moser A."/>
            <person name="Murali S.C."/>
            <person name="Muzny D.M."/>
            <person name="Otani S."/>
            <person name="Piulachs M.-D."/>
            <person name="Poelchau M."/>
            <person name="Qu J."/>
            <person name="Schaub F."/>
            <person name="Wada-Katsumata A."/>
            <person name="Worley K.C."/>
            <person name="Xie Q."/>
            <person name="Ylla G."/>
            <person name="Poulsen M."/>
            <person name="Gibbs R.A."/>
            <person name="Schal C."/>
            <person name="Richards S."/>
            <person name="Belles X."/>
            <person name="Korb J."/>
            <person name="Bornberg-Bauer E."/>
        </authorList>
    </citation>
    <scope>NUCLEOTIDE SEQUENCE [LARGE SCALE GENOMIC DNA]</scope>
    <source>
        <tissue evidence="2">Whole body</tissue>
    </source>
</reference>
<dbReference type="InterPro" id="IPR016024">
    <property type="entry name" value="ARM-type_fold"/>
</dbReference>
<comment type="caution">
    <text evidence="2">The sequence shown here is derived from an EMBL/GenBank/DDBJ whole genome shotgun (WGS) entry which is preliminary data.</text>
</comment>
<feature type="compositionally biased region" description="Basic and acidic residues" evidence="1">
    <location>
        <begin position="35"/>
        <end position="50"/>
    </location>
</feature>
<dbReference type="SUPFAM" id="SSF48371">
    <property type="entry name" value="ARM repeat"/>
    <property type="match status" value="1"/>
</dbReference>
<dbReference type="FunCoup" id="A0A2J7PKT5">
    <property type="interactions" value="1"/>
</dbReference>
<keyword evidence="3" id="KW-1185">Reference proteome</keyword>
<name>A0A2J7PKT5_9NEOP</name>
<gene>
    <name evidence="2" type="ORF">B7P43_G03161</name>
</gene>
<dbReference type="Proteomes" id="UP000235965">
    <property type="component" value="Unassembled WGS sequence"/>
</dbReference>
<evidence type="ECO:0000256" key="1">
    <source>
        <dbReference type="SAM" id="MobiDB-lite"/>
    </source>
</evidence>
<sequence>MADGEAANIIELTTNGSEESSKKSPAEVAAEIEEQDAREKKEREERKKNREPPIVYKDAVDVQADFDALVGFVDGILGPEEQQSLEELHQYMLEDEGSWALGDGFLNFVGRLLHDKSLRPEIRVHILNVLAAAALKDDVILLLHQDRREHVLMNYAHDVDRLSVEEQEALALFICNMFENLSSSEWLLYISEWQYCNTTISNIRCTTKVAVNSLLSDNTVLQERGSAIIHNLACKEVKTVVFDDVAVELTMALLQYFNSNPPEEHLFRCMKALNRFCQISQQDVPQLIQMIGPEPAKFRGTSARVDDLIAQITKRLR</sequence>
<dbReference type="AlphaFoldDB" id="A0A2J7PKT5"/>
<dbReference type="InParanoid" id="A0A2J7PKT5"/>